<comment type="similarity">
    <text evidence="2">Belongs to the TonB family.</text>
</comment>
<dbReference type="InterPro" id="IPR037682">
    <property type="entry name" value="TonB_C"/>
</dbReference>
<keyword evidence="5" id="KW-0997">Cell inner membrane</keyword>
<evidence type="ECO:0000256" key="1">
    <source>
        <dbReference type="ARBA" id="ARBA00004383"/>
    </source>
</evidence>
<dbReference type="RefSeq" id="WP_100281217.1">
    <property type="nucleotide sequence ID" value="NZ_CP024923.1"/>
</dbReference>
<keyword evidence="6" id="KW-0812">Transmembrane</keyword>
<dbReference type="AlphaFoldDB" id="A0A2K8MFT7"/>
<comment type="subcellular location">
    <subcellularLocation>
        <location evidence="1">Cell inner membrane</location>
        <topology evidence="1">Single-pass membrane protein</topology>
        <orientation evidence="1">Periplasmic side</orientation>
    </subcellularLocation>
</comment>
<organism evidence="12 13">
    <name type="scientific">Sphingomonas psychrotolerans</name>
    <dbReference type="NCBI Taxonomy" id="1327635"/>
    <lineage>
        <taxon>Bacteria</taxon>
        <taxon>Pseudomonadati</taxon>
        <taxon>Pseudomonadota</taxon>
        <taxon>Alphaproteobacteria</taxon>
        <taxon>Sphingomonadales</taxon>
        <taxon>Sphingomonadaceae</taxon>
        <taxon>Sphingomonas</taxon>
    </lineage>
</organism>
<dbReference type="GO" id="GO:0055085">
    <property type="term" value="P:transmembrane transport"/>
    <property type="evidence" value="ECO:0007669"/>
    <property type="project" value="InterPro"/>
</dbReference>
<dbReference type="GO" id="GO:0015031">
    <property type="term" value="P:protein transport"/>
    <property type="evidence" value="ECO:0007669"/>
    <property type="project" value="UniProtKB-KW"/>
</dbReference>
<keyword evidence="9" id="KW-0472">Membrane</keyword>
<dbReference type="NCBIfam" id="TIGR01352">
    <property type="entry name" value="tonB_Cterm"/>
    <property type="match status" value="2"/>
</dbReference>
<keyword evidence="8" id="KW-1133">Transmembrane helix</keyword>
<feature type="signal peptide" evidence="10">
    <location>
        <begin position="1"/>
        <end position="20"/>
    </location>
</feature>
<evidence type="ECO:0000256" key="10">
    <source>
        <dbReference type="SAM" id="SignalP"/>
    </source>
</evidence>
<evidence type="ECO:0000256" key="7">
    <source>
        <dbReference type="ARBA" id="ARBA00022927"/>
    </source>
</evidence>
<keyword evidence="7" id="KW-0653">Protein transport</keyword>
<evidence type="ECO:0000259" key="11">
    <source>
        <dbReference type="PROSITE" id="PS52015"/>
    </source>
</evidence>
<feature type="chain" id="PRO_5014849478" description="TonB C-terminal domain-containing protein" evidence="10">
    <location>
        <begin position="21"/>
        <end position="254"/>
    </location>
</feature>
<evidence type="ECO:0000256" key="8">
    <source>
        <dbReference type="ARBA" id="ARBA00022989"/>
    </source>
</evidence>
<dbReference type="Gene3D" id="3.30.1150.10">
    <property type="match status" value="2"/>
</dbReference>
<accession>A0A2K8MFT7</accession>
<evidence type="ECO:0000256" key="2">
    <source>
        <dbReference type="ARBA" id="ARBA00006555"/>
    </source>
</evidence>
<evidence type="ECO:0000256" key="6">
    <source>
        <dbReference type="ARBA" id="ARBA00022692"/>
    </source>
</evidence>
<dbReference type="Pfam" id="PF03544">
    <property type="entry name" value="TonB_C"/>
    <property type="match status" value="2"/>
</dbReference>
<proteinExistence type="inferred from homology"/>
<keyword evidence="4" id="KW-1003">Cell membrane</keyword>
<dbReference type="PANTHER" id="PTHR33446">
    <property type="entry name" value="PROTEIN TONB-RELATED"/>
    <property type="match status" value="1"/>
</dbReference>
<evidence type="ECO:0000313" key="13">
    <source>
        <dbReference type="Proteomes" id="UP000229081"/>
    </source>
</evidence>
<dbReference type="InterPro" id="IPR051045">
    <property type="entry name" value="TonB-dependent_transducer"/>
</dbReference>
<dbReference type="EMBL" id="CP024923">
    <property type="protein sequence ID" value="ATY31406.1"/>
    <property type="molecule type" value="Genomic_DNA"/>
</dbReference>
<dbReference type="KEGG" id="sphc:CVN68_04930"/>
<feature type="domain" description="TonB C-terminal" evidence="11">
    <location>
        <begin position="39"/>
        <end position="137"/>
    </location>
</feature>
<keyword evidence="3" id="KW-0813">Transport</keyword>
<dbReference type="InterPro" id="IPR006260">
    <property type="entry name" value="TonB/TolA_C"/>
</dbReference>
<dbReference type="GO" id="GO:0031992">
    <property type="term" value="F:energy transducer activity"/>
    <property type="evidence" value="ECO:0007669"/>
    <property type="project" value="TreeGrafter"/>
</dbReference>
<sequence>MFRLFLMTLAVLAASFPAYAQRGKGAPDVPLVPDLAARAKPQGDPSLWMGEDDYPRAAWRAEQQGHVGVLLRIGADGRVSDCSLLASSGSKLLDERSCTLMTRRARFIPAIGKNGRPAPDRWNYSLVWTLPTSWVRKALPEDCSDCGADWSYSEPLYPRAAAPRGAPQTWLRTADYPARLIEQRGGADVELTVASSGRAIGCRVIDSSGSRDWDRALCSILRRRARFDPARNGEGKRVRGEWTHRYLRGPSIAR</sequence>
<dbReference type="SUPFAM" id="SSF74653">
    <property type="entry name" value="TolA/TonB C-terminal domain"/>
    <property type="match status" value="2"/>
</dbReference>
<evidence type="ECO:0000256" key="3">
    <source>
        <dbReference type="ARBA" id="ARBA00022448"/>
    </source>
</evidence>
<dbReference type="GO" id="GO:0098797">
    <property type="term" value="C:plasma membrane protein complex"/>
    <property type="evidence" value="ECO:0007669"/>
    <property type="project" value="TreeGrafter"/>
</dbReference>
<evidence type="ECO:0000313" key="12">
    <source>
        <dbReference type="EMBL" id="ATY31406.1"/>
    </source>
</evidence>
<keyword evidence="13" id="KW-1185">Reference proteome</keyword>
<evidence type="ECO:0000256" key="9">
    <source>
        <dbReference type="ARBA" id="ARBA00023136"/>
    </source>
</evidence>
<keyword evidence="10" id="KW-0732">Signal</keyword>
<evidence type="ECO:0000256" key="5">
    <source>
        <dbReference type="ARBA" id="ARBA00022519"/>
    </source>
</evidence>
<evidence type="ECO:0000256" key="4">
    <source>
        <dbReference type="ARBA" id="ARBA00022475"/>
    </source>
</evidence>
<dbReference type="PROSITE" id="PS52015">
    <property type="entry name" value="TONB_CTD"/>
    <property type="match status" value="1"/>
</dbReference>
<gene>
    <name evidence="12" type="ORF">CVN68_04930</name>
</gene>
<reference evidence="12 13" key="1">
    <citation type="submission" date="2017-11" db="EMBL/GenBank/DDBJ databases">
        <title>Complete genome sequence of Sphingomonas sp. Strain Cra20, a psychrotolerant potential plant growth promoting rhizobacteria.</title>
        <authorList>
            <person name="Luo Y."/>
        </authorList>
    </citation>
    <scope>NUCLEOTIDE SEQUENCE [LARGE SCALE GENOMIC DNA]</scope>
    <source>
        <strain evidence="12 13">Cra20</strain>
    </source>
</reference>
<dbReference type="Proteomes" id="UP000229081">
    <property type="component" value="Chromosome"/>
</dbReference>
<dbReference type="OrthoDB" id="7585155at2"/>
<protein>
    <recommendedName>
        <fullName evidence="11">TonB C-terminal domain-containing protein</fullName>
    </recommendedName>
</protein>
<name>A0A2K8MFT7_9SPHN</name>
<dbReference type="PANTHER" id="PTHR33446:SF2">
    <property type="entry name" value="PROTEIN TONB"/>
    <property type="match status" value="1"/>
</dbReference>